<dbReference type="Proteomes" id="UP000601435">
    <property type="component" value="Unassembled WGS sequence"/>
</dbReference>
<accession>A0A812NB84</accession>
<protein>
    <submittedName>
        <fullName evidence="2">GIP protein</fullName>
    </submittedName>
</protein>
<keyword evidence="1" id="KW-1133">Transmembrane helix</keyword>
<evidence type="ECO:0000313" key="3">
    <source>
        <dbReference type="Proteomes" id="UP000601435"/>
    </source>
</evidence>
<reference evidence="2" key="1">
    <citation type="submission" date="2021-02" db="EMBL/GenBank/DDBJ databases">
        <authorList>
            <person name="Dougan E. K."/>
            <person name="Rhodes N."/>
            <person name="Thang M."/>
            <person name="Chan C."/>
        </authorList>
    </citation>
    <scope>NUCLEOTIDE SEQUENCE</scope>
</reference>
<sequence>IVWIAYFVFFFLFSATMLFYGFWANGWFGGPQADLPESEYQPPQTFVERIRTCCGSCLACCRSCTSGHLCFWSMLLLAQVIVLLMFIISLVICLITGIQAFFGAGCSKIYLIGDAEVCSAVLGIFKVFLKTFGFEEPIEDTCFQKNLLTCKIIRDSVFHTAIFVIIGALLASVFSFQMLLDSAIKHERARCARIWEEEGFDKKSPPRITKALISSASRPTTLDSRHRPKSLIDIEGTTLISHVLRQLYRGGIQHIIFVVSHNGDAIREELQVCVQNLRQLRLEVIDLSQNYQGFYAASLLAAGEHCFADVGSPKKSKCHG</sequence>
<feature type="transmembrane region" description="Helical" evidence="1">
    <location>
        <begin position="7"/>
        <end position="28"/>
    </location>
</feature>
<gene>
    <name evidence="2" type="primary">GIP</name>
    <name evidence="2" type="ORF">SNEC2469_LOCUS7333</name>
</gene>
<dbReference type="Gene3D" id="3.90.550.10">
    <property type="entry name" value="Spore Coat Polysaccharide Biosynthesis Protein SpsA, Chain A"/>
    <property type="match status" value="1"/>
</dbReference>
<comment type="caution">
    <text evidence="2">The sequence shown here is derived from an EMBL/GenBank/DDBJ whole genome shotgun (WGS) entry which is preliminary data.</text>
</comment>
<dbReference type="OrthoDB" id="445441at2759"/>
<dbReference type="AlphaFoldDB" id="A0A812NB84"/>
<dbReference type="EMBL" id="CAJNJA010012498">
    <property type="protein sequence ID" value="CAE7298016.1"/>
    <property type="molecule type" value="Genomic_DNA"/>
</dbReference>
<keyword evidence="3" id="KW-1185">Reference proteome</keyword>
<feature type="transmembrane region" description="Helical" evidence="1">
    <location>
        <begin position="157"/>
        <end position="180"/>
    </location>
</feature>
<dbReference type="InterPro" id="IPR029044">
    <property type="entry name" value="Nucleotide-diphossugar_trans"/>
</dbReference>
<evidence type="ECO:0000313" key="2">
    <source>
        <dbReference type="EMBL" id="CAE7298016.1"/>
    </source>
</evidence>
<name>A0A812NB84_9DINO</name>
<keyword evidence="1" id="KW-0472">Membrane</keyword>
<dbReference type="SUPFAM" id="SSF53448">
    <property type="entry name" value="Nucleotide-diphospho-sugar transferases"/>
    <property type="match status" value="1"/>
</dbReference>
<feature type="transmembrane region" description="Helical" evidence="1">
    <location>
        <begin position="76"/>
        <end position="102"/>
    </location>
</feature>
<proteinExistence type="predicted"/>
<feature type="non-terminal residue" evidence="2">
    <location>
        <position position="1"/>
    </location>
</feature>
<keyword evidence="1" id="KW-0812">Transmembrane</keyword>
<organism evidence="2 3">
    <name type="scientific">Symbiodinium necroappetens</name>
    <dbReference type="NCBI Taxonomy" id="1628268"/>
    <lineage>
        <taxon>Eukaryota</taxon>
        <taxon>Sar</taxon>
        <taxon>Alveolata</taxon>
        <taxon>Dinophyceae</taxon>
        <taxon>Suessiales</taxon>
        <taxon>Symbiodiniaceae</taxon>
        <taxon>Symbiodinium</taxon>
    </lineage>
</organism>
<evidence type="ECO:0000256" key="1">
    <source>
        <dbReference type="SAM" id="Phobius"/>
    </source>
</evidence>